<dbReference type="AlphaFoldDB" id="A0A099KBJ9"/>
<dbReference type="PROSITE" id="PS51257">
    <property type="entry name" value="PROKAR_LIPOPROTEIN"/>
    <property type="match status" value="1"/>
</dbReference>
<proteinExistence type="inferred from homology"/>
<dbReference type="RefSeq" id="WP_197061255.1">
    <property type="nucleotide sequence ID" value="NZ_JQEC01000072.1"/>
</dbReference>
<protein>
    <submittedName>
        <fullName evidence="3">Beta-lactamase</fullName>
    </submittedName>
</protein>
<feature type="domain" description="Beta-lactamase-related" evidence="2">
    <location>
        <begin position="50"/>
        <end position="347"/>
    </location>
</feature>
<gene>
    <name evidence="3" type="ORF">GAB14E_4597</name>
</gene>
<reference evidence="3 4" key="1">
    <citation type="submission" date="2014-08" db="EMBL/GenBank/DDBJ databases">
        <title>Genomic and Phenotypic Diversity of Colwellia psychrerythraea strains from Disparate Marine Basins.</title>
        <authorList>
            <person name="Techtmann S.M."/>
            <person name="Stelling S.C."/>
            <person name="Utturkar S.M."/>
            <person name="Alshibli N."/>
            <person name="Harris A."/>
            <person name="Brown S.D."/>
            <person name="Hazen T.C."/>
        </authorList>
    </citation>
    <scope>NUCLEOTIDE SEQUENCE [LARGE SCALE GENOMIC DNA]</scope>
    <source>
        <strain evidence="3 4">GAB14E</strain>
    </source>
</reference>
<dbReference type="PATRIC" id="fig|28229.3.peg.4580"/>
<dbReference type="InterPro" id="IPR012338">
    <property type="entry name" value="Beta-lactam/transpept-like"/>
</dbReference>
<sequence length="374" mass="42382">MNRLMIKPISFLLLISLMIVLVSCNNLDAINFESNTKADIDEFIDEKTGQVVSISIVDEDNIYQYHFGKLNNGSTPNNQTVYELASITKTYTGLVVAKAILDRKIELNTDIRHYLKNNEYENLELSNKYITFRHLITHTSGLPKDFAYSEEDAAKGIIVEKLSKYSRDKYFEDLEKVKLNSVPGAQYQYSNAGTKLVAYILESVYKKPFELLVSEIITTNSGEKSTEFRSINYEQDEITIGINKYGERMPLLSPYSWAEGGLTSTVESVTSYIQHQLSSSSEVTLSHKLLDGNKSGHGRAFFWNTYNYNSSEQMLYHSGGSLGTSSWLALYPKKKMGIFIITNISTKSAQEELNILSNKIVDNLMAYNKQINQD</sequence>
<name>A0A099KBJ9_COLPS</name>
<comment type="similarity">
    <text evidence="1">Belongs to the beta-lactamase family.</text>
</comment>
<accession>A0A099KBJ9</accession>
<dbReference type="Pfam" id="PF00144">
    <property type="entry name" value="Beta-lactamase"/>
    <property type="match status" value="1"/>
</dbReference>
<dbReference type="Proteomes" id="UP000029868">
    <property type="component" value="Unassembled WGS sequence"/>
</dbReference>
<dbReference type="EMBL" id="JQEC01000072">
    <property type="protein sequence ID" value="KGJ87442.1"/>
    <property type="molecule type" value="Genomic_DNA"/>
</dbReference>
<evidence type="ECO:0000259" key="2">
    <source>
        <dbReference type="Pfam" id="PF00144"/>
    </source>
</evidence>
<dbReference type="SUPFAM" id="SSF56601">
    <property type="entry name" value="beta-lactamase/transpeptidase-like"/>
    <property type="match status" value="1"/>
</dbReference>
<dbReference type="Gene3D" id="3.40.710.10">
    <property type="entry name" value="DD-peptidase/beta-lactamase superfamily"/>
    <property type="match status" value="1"/>
</dbReference>
<dbReference type="InterPro" id="IPR051478">
    <property type="entry name" value="Beta-lactamase-like_AB/R"/>
</dbReference>
<dbReference type="InterPro" id="IPR001466">
    <property type="entry name" value="Beta-lactam-related"/>
</dbReference>
<comment type="caution">
    <text evidence="3">The sequence shown here is derived from an EMBL/GenBank/DDBJ whole genome shotgun (WGS) entry which is preliminary data.</text>
</comment>
<evidence type="ECO:0000313" key="4">
    <source>
        <dbReference type="Proteomes" id="UP000029868"/>
    </source>
</evidence>
<organism evidence="3 4">
    <name type="scientific">Colwellia psychrerythraea</name>
    <name type="common">Vibrio psychroerythus</name>
    <dbReference type="NCBI Taxonomy" id="28229"/>
    <lineage>
        <taxon>Bacteria</taxon>
        <taxon>Pseudomonadati</taxon>
        <taxon>Pseudomonadota</taxon>
        <taxon>Gammaproteobacteria</taxon>
        <taxon>Alteromonadales</taxon>
        <taxon>Colwelliaceae</taxon>
        <taxon>Colwellia</taxon>
    </lineage>
</organism>
<dbReference type="PANTHER" id="PTHR22935:SF95">
    <property type="entry name" value="BETA-LACTAMASE-LIKE 1-RELATED"/>
    <property type="match status" value="1"/>
</dbReference>
<evidence type="ECO:0000313" key="3">
    <source>
        <dbReference type="EMBL" id="KGJ87442.1"/>
    </source>
</evidence>
<evidence type="ECO:0000256" key="1">
    <source>
        <dbReference type="ARBA" id="ARBA00038473"/>
    </source>
</evidence>
<dbReference type="PANTHER" id="PTHR22935">
    <property type="entry name" value="PENICILLIN-BINDING PROTEIN"/>
    <property type="match status" value="1"/>
</dbReference>